<evidence type="ECO:0000256" key="5">
    <source>
        <dbReference type="ARBA" id="ARBA00023002"/>
    </source>
</evidence>
<evidence type="ECO:0000259" key="8">
    <source>
        <dbReference type="Pfam" id="PF02852"/>
    </source>
</evidence>
<keyword evidence="4" id="KW-0274">FAD</keyword>
<organism evidence="10 11">
    <name type="scientific">Lactiplantibacillus fabifermentans T30PCM01</name>
    <dbReference type="NCBI Taxonomy" id="1400520"/>
    <lineage>
        <taxon>Bacteria</taxon>
        <taxon>Bacillati</taxon>
        <taxon>Bacillota</taxon>
        <taxon>Bacilli</taxon>
        <taxon>Lactobacillales</taxon>
        <taxon>Lactobacillaceae</taxon>
        <taxon>Lactiplantibacillus</taxon>
    </lineage>
</organism>
<evidence type="ECO:0000256" key="1">
    <source>
        <dbReference type="ARBA" id="ARBA00001974"/>
    </source>
</evidence>
<evidence type="ECO:0000256" key="6">
    <source>
        <dbReference type="ARBA" id="ARBA00023097"/>
    </source>
</evidence>
<dbReference type="PANTHER" id="PTHR43429">
    <property type="entry name" value="PYRIDINE NUCLEOTIDE-DISULFIDE OXIDOREDUCTASE DOMAIN-CONTAINING"/>
    <property type="match status" value="1"/>
</dbReference>
<dbReference type="SUPFAM" id="SSF51905">
    <property type="entry name" value="FAD/NAD(P)-binding domain"/>
    <property type="match status" value="2"/>
</dbReference>
<dbReference type="Pfam" id="PF02852">
    <property type="entry name" value="Pyr_redox_dim"/>
    <property type="match status" value="1"/>
</dbReference>
<keyword evidence="10" id="KW-0575">Peroxidase</keyword>
<sequence>MKLIVVGASHGGAEAVQTAIEQYPDSTIVWYEQANFRQMMGWSVEKLVAYRKKLTAQGVTLVDETRVVRLLAATHQLVIQAKEPATPQTVAYDKLILSPGSQARQLTVTGATLPGIVSLRGKGDLMWLREQARQNAQLQRIVVVGAGYIGLGAAEIFAQAHKTVTLIDVNEQPLHGYLDAEIAAPIAQTLRNHGIKLAMGQRVQRLLGEQHVTAVETDTATYAADLVVVAIGAVPQTQWLADTLALTSNGSVVTDAYQRTNLTDVLAIGDATQVNDGPTQQRITIALAGNARQQARNAVANLQLPTTPLAPTNGTSALPVFEYKLATTGLSEQRAHRLNRPIVAVTWTQPVTMNTDATVTTKLCYDPNTFEILGAQLVSTVDVTANINLVSVAIQAHFTIQQLATADFFFQPVFSTPTSFLKATAIAAVKQANQYRPA</sequence>
<accession>W6T858</accession>
<feature type="domain" description="FAD/NAD(P)-binding" evidence="9">
    <location>
        <begin position="1"/>
        <end position="295"/>
    </location>
</feature>
<dbReference type="PANTHER" id="PTHR43429:SF1">
    <property type="entry name" value="NAD(P)H SULFUR OXIDOREDUCTASE (COA-DEPENDENT)"/>
    <property type="match status" value="1"/>
</dbReference>
<dbReference type="EMBL" id="AWWK01000030">
    <property type="protein sequence ID" value="ETY74611.1"/>
    <property type="molecule type" value="Genomic_DNA"/>
</dbReference>
<dbReference type="HOGENOM" id="CLU_003291_1_0_9"/>
<feature type="domain" description="Pyridine nucleotide-disulphide oxidoreductase dimerisation" evidence="8">
    <location>
        <begin position="320"/>
        <end position="415"/>
    </location>
</feature>
<dbReference type="PATRIC" id="fig|1400520.3.peg.1200"/>
<dbReference type="InterPro" id="IPR050260">
    <property type="entry name" value="FAD-bd_OxRdtase"/>
</dbReference>
<dbReference type="Gene3D" id="3.30.390.30">
    <property type="match status" value="1"/>
</dbReference>
<keyword evidence="3" id="KW-0285">Flavoprotein</keyword>
<dbReference type="OrthoDB" id="9802028at2"/>
<comment type="cofactor">
    <cofactor evidence="1">
        <name>FAD</name>
        <dbReference type="ChEBI" id="CHEBI:57692"/>
    </cofactor>
</comment>
<protein>
    <submittedName>
        <fullName evidence="10">NADH peroxidase</fullName>
    </submittedName>
</protein>
<dbReference type="STRING" id="1400520.LFAB_06175"/>
<evidence type="ECO:0000259" key="9">
    <source>
        <dbReference type="Pfam" id="PF07992"/>
    </source>
</evidence>
<evidence type="ECO:0000313" key="11">
    <source>
        <dbReference type="Proteomes" id="UP000019247"/>
    </source>
</evidence>
<dbReference type="InterPro" id="IPR036188">
    <property type="entry name" value="FAD/NAD-bd_sf"/>
</dbReference>
<keyword evidence="5" id="KW-0560">Oxidoreductase</keyword>
<dbReference type="PRINTS" id="PR00411">
    <property type="entry name" value="PNDRDTASEI"/>
</dbReference>
<evidence type="ECO:0000256" key="3">
    <source>
        <dbReference type="ARBA" id="ARBA00022630"/>
    </source>
</evidence>
<dbReference type="AlphaFoldDB" id="W6T858"/>
<dbReference type="eggNOG" id="COG0446">
    <property type="taxonomic scope" value="Bacteria"/>
</dbReference>
<dbReference type="RefSeq" id="WP_033613783.1">
    <property type="nucleotide sequence ID" value="NZ_KK036483.1"/>
</dbReference>
<dbReference type="InterPro" id="IPR016156">
    <property type="entry name" value="FAD/NAD-linked_Rdtase_dimer_sf"/>
</dbReference>
<dbReference type="PRINTS" id="PR00368">
    <property type="entry name" value="FADPNR"/>
</dbReference>
<dbReference type="Pfam" id="PF07992">
    <property type="entry name" value="Pyr_redox_2"/>
    <property type="match status" value="1"/>
</dbReference>
<keyword evidence="7" id="KW-0676">Redox-active center</keyword>
<dbReference type="Gene3D" id="3.50.50.60">
    <property type="entry name" value="FAD/NAD(P)-binding domain"/>
    <property type="match status" value="2"/>
</dbReference>
<evidence type="ECO:0000256" key="2">
    <source>
        <dbReference type="ARBA" id="ARBA00009130"/>
    </source>
</evidence>
<dbReference type="InterPro" id="IPR004099">
    <property type="entry name" value="Pyr_nucl-diS_OxRdtase_dimer"/>
</dbReference>
<dbReference type="SUPFAM" id="SSF55424">
    <property type="entry name" value="FAD/NAD-linked reductases, dimerisation (C-terminal) domain"/>
    <property type="match status" value="1"/>
</dbReference>
<dbReference type="InterPro" id="IPR023753">
    <property type="entry name" value="FAD/NAD-binding_dom"/>
</dbReference>
<name>W6T858_9LACO</name>
<dbReference type="GO" id="GO:0004601">
    <property type="term" value="F:peroxidase activity"/>
    <property type="evidence" value="ECO:0007669"/>
    <property type="project" value="UniProtKB-KW"/>
</dbReference>
<evidence type="ECO:0000313" key="10">
    <source>
        <dbReference type="EMBL" id="ETY74611.1"/>
    </source>
</evidence>
<evidence type="ECO:0000256" key="4">
    <source>
        <dbReference type="ARBA" id="ARBA00022827"/>
    </source>
</evidence>
<comment type="caution">
    <text evidence="10">The sequence shown here is derived from an EMBL/GenBank/DDBJ whole genome shotgun (WGS) entry which is preliminary data.</text>
</comment>
<proteinExistence type="inferred from homology"/>
<reference evidence="10 11" key="1">
    <citation type="journal article" date="2014" name="Genome Announc.">
        <title>Genome Sequence of Lactobacillus fabifermentans Strain T30PCM01, Isolated from Fermenting Grape Marc.</title>
        <authorList>
            <person name="Treu L."/>
            <person name="Vendramin V."/>
            <person name="Bovo B."/>
            <person name="Giacomini A."/>
            <person name="Corich V."/>
            <person name="Campanaro S."/>
        </authorList>
    </citation>
    <scope>NUCLEOTIDE SEQUENCE [LARGE SCALE GENOMIC DNA]</scope>
    <source>
        <strain evidence="10 11">T30PCM01</strain>
    </source>
</reference>
<comment type="similarity">
    <text evidence="2">Belongs to the class-III pyridine nucleotide-disulfide oxidoreductase family.</text>
</comment>
<gene>
    <name evidence="10" type="ORF">LFAB_06175</name>
</gene>
<dbReference type="Proteomes" id="UP000019247">
    <property type="component" value="Unassembled WGS sequence"/>
</dbReference>
<evidence type="ECO:0000256" key="7">
    <source>
        <dbReference type="ARBA" id="ARBA00023284"/>
    </source>
</evidence>
<keyword evidence="6" id="KW-0558">Oxidation</keyword>